<comment type="similarity">
    <text evidence="6">Belongs to the cullin family.</text>
</comment>
<dbReference type="InterPro" id="IPR016158">
    <property type="entry name" value="Cullin_homology"/>
</dbReference>
<dbReference type="SUPFAM" id="SSF75632">
    <property type="entry name" value="Cullin homology domain"/>
    <property type="match status" value="1"/>
</dbReference>
<dbReference type="Proteomes" id="UP000190831">
    <property type="component" value="Chromosome H"/>
</dbReference>
<name>A0A1G4MJY9_LACFM</name>
<keyword evidence="3" id="KW-0498">Mitosis</keyword>
<dbReference type="GO" id="GO:0005680">
    <property type="term" value="C:anaphase-promoting complex"/>
    <property type="evidence" value="ECO:0007669"/>
    <property type="project" value="TreeGrafter"/>
</dbReference>
<dbReference type="EMBL" id="LT598491">
    <property type="protein sequence ID" value="SCW04190.1"/>
    <property type="molecule type" value="Genomic_DNA"/>
</dbReference>
<dbReference type="AlphaFoldDB" id="A0A1G4MJY9"/>
<dbReference type="OMA" id="ERYYEFP"/>
<dbReference type="SMART" id="SM00182">
    <property type="entry name" value="CULLIN"/>
    <property type="match status" value="1"/>
</dbReference>
<dbReference type="OrthoDB" id="5581181at2759"/>
<evidence type="ECO:0000256" key="6">
    <source>
        <dbReference type="PROSITE-ProRule" id="PRU00330"/>
    </source>
</evidence>
<gene>
    <name evidence="8" type="ORF">LAFE_0H08064G</name>
</gene>
<dbReference type="GO" id="GO:0070979">
    <property type="term" value="P:protein K11-linked ubiquitination"/>
    <property type="evidence" value="ECO:0007669"/>
    <property type="project" value="TreeGrafter"/>
</dbReference>
<dbReference type="PANTHER" id="PTHR45957:SF1">
    <property type="entry name" value="ANAPHASE-PROMOTING COMPLEX SUBUNIT 2"/>
    <property type="match status" value="1"/>
</dbReference>
<dbReference type="InterPro" id="IPR036388">
    <property type="entry name" value="WH-like_DNA-bd_sf"/>
</dbReference>
<keyword evidence="9" id="KW-1185">Reference proteome</keyword>
<evidence type="ECO:0000256" key="2">
    <source>
        <dbReference type="ARBA" id="ARBA00022618"/>
    </source>
</evidence>
<evidence type="ECO:0000313" key="9">
    <source>
        <dbReference type="Proteomes" id="UP000190831"/>
    </source>
</evidence>
<dbReference type="SUPFAM" id="SSF46785">
    <property type="entry name" value="Winged helix' DNA-binding domain"/>
    <property type="match status" value="1"/>
</dbReference>
<dbReference type="GO" id="GO:0051301">
    <property type="term" value="P:cell division"/>
    <property type="evidence" value="ECO:0007669"/>
    <property type="project" value="UniProtKB-KW"/>
</dbReference>
<evidence type="ECO:0000256" key="5">
    <source>
        <dbReference type="ARBA" id="ARBA00023306"/>
    </source>
</evidence>
<dbReference type="STRING" id="4955.A0A1G4MJY9"/>
<dbReference type="GO" id="GO:0031625">
    <property type="term" value="F:ubiquitin protein ligase binding"/>
    <property type="evidence" value="ECO:0007669"/>
    <property type="project" value="InterPro"/>
</dbReference>
<evidence type="ECO:0000313" key="8">
    <source>
        <dbReference type="EMBL" id="SCW04190.1"/>
    </source>
</evidence>
<evidence type="ECO:0000256" key="4">
    <source>
        <dbReference type="ARBA" id="ARBA00022786"/>
    </source>
</evidence>
<dbReference type="Pfam" id="PF25773">
    <property type="entry name" value="TPR_ANAPC2"/>
    <property type="match status" value="1"/>
</dbReference>
<dbReference type="PROSITE" id="PS50069">
    <property type="entry name" value="CULLIN_2"/>
    <property type="match status" value="1"/>
</dbReference>
<dbReference type="GO" id="GO:0007091">
    <property type="term" value="P:metaphase/anaphase transition of mitotic cell cycle"/>
    <property type="evidence" value="ECO:0007669"/>
    <property type="project" value="TreeGrafter"/>
</dbReference>
<evidence type="ECO:0000256" key="1">
    <source>
        <dbReference type="ARBA" id="ARBA00016068"/>
    </source>
</evidence>
<sequence length="796" mass="93135">MAFLNEERVLTRRLQDCVSSVNPSLIDDLDGILTWLNPNEQESNHQMRPPSLRLKNGFKLLLDNKEIPSTFIELIREYLFLQTRAHFFRNFENVRSFKEVQKLEKYYEFPLKYVNLFSTDEWDNELNGFRAYLFSNNAILRCTIKQRLRQLILDDDFDMATKIYFWICQALECSLVYLILDILMDKVCEYAEHNMRGSYRKRYVVMETFNTFISKYWSSFANMLKCAEDEHEITTQIFNCFEKEFLRIRTSEIFEIFVANYPDSSPTLLELRNVLKSPEDFTHLISEFLRQFEERRMNPSITTAEILLSYVNAVKSILTVDTTGRYFQLLTNFIRPYVMERRDAVTTFLYAMLELDVSEISDPNVTSIHMEVLKDLARQLKDPEFTSLERFAAVEKNKGSIDTGFPVLFDHGKALHEQILDSFLHWTPEPSGTIRTKSNSPLLNKNLLDIILEIFDSKDVVINEFLAIFTRKLLALKYYRLDPKWLRSLKLLKKKFDVRNYSNGQDVSNINNIDVMLKDIKQSEELSTKMHAIPELSDKVYPKFISYLFWNAATEPFSKSTEFRLPTWLNNEVGKYARVYSQMKPGRKLHLFKYQGTVELCLTFDDGRVLESEVSFDRAAVISVFLEQDSQQGLTLMQIITKTGLIETTVKIHLQYWLDMAALYLNFDEGVYKILENYEKAAQQEHNVPVRQLKCKLRNIETSSETIDNIDDKQHQQFIDSMSRALPFIQGMLTNLGSLKPEKIHSFLKIAVPKEVGYSATLTQLETYLNVLVDEERLLATANGSYKLNKNTDPKR</sequence>
<reference evidence="8 9" key="1">
    <citation type="submission" date="2016-03" db="EMBL/GenBank/DDBJ databases">
        <authorList>
            <person name="Devillers H."/>
        </authorList>
    </citation>
    <scope>NUCLEOTIDE SEQUENCE [LARGE SCALE GENOMIC DNA]</scope>
    <source>
        <strain evidence="8">CBS 6772</strain>
    </source>
</reference>
<evidence type="ECO:0000259" key="7">
    <source>
        <dbReference type="PROSITE" id="PS50069"/>
    </source>
</evidence>
<dbReference type="Pfam" id="PF26557">
    <property type="entry name" value="Cullin_AB"/>
    <property type="match status" value="1"/>
</dbReference>
<proteinExistence type="inferred from homology"/>
<dbReference type="InterPro" id="IPR036317">
    <property type="entry name" value="Cullin_homology_sf"/>
</dbReference>
<keyword evidence="2" id="KW-0132">Cell division</keyword>
<dbReference type="Gene3D" id="1.10.10.10">
    <property type="entry name" value="Winged helix-like DNA-binding domain superfamily/Winged helix DNA-binding domain"/>
    <property type="match status" value="1"/>
</dbReference>
<dbReference type="PANTHER" id="PTHR45957">
    <property type="entry name" value="ANAPHASE-PROMOTING COMPLEX SUBUNIT 2"/>
    <property type="match status" value="1"/>
</dbReference>
<dbReference type="Pfam" id="PF08672">
    <property type="entry name" value="ANAPC2"/>
    <property type="match status" value="1"/>
</dbReference>
<keyword evidence="5" id="KW-0131">Cell cycle</keyword>
<dbReference type="Gene3D" id="3.30.230.130">
    <property type="entry name" value="Cullin, Chain C, Domain 2"/>
    <property type="match status" value="1"/>
</dbReference>
<keyword evidence="4" id="KW-0833">Ubl conjugation pathway</keyword>
<dbReference type="InterPro" id="IPR036390">
    <property type="entry name" value="WH_DNA-bd_sf"/>
</dbReference>
<protein>
    <recommendedName>
        <fullName evidence="1">Anaphase-promoting complex subunit 2</fullName>
    </recommendedName>
</protein>
<dbReference type="InterPro" id="IPR059120">
    <property type="entry name" value="Cullin-like_AB"/>
</dbReference>
<evidence type="ECO:0000256" key="3">
    <source>
        <dbReference type="ARBA" id="ARBA00022776"/>
    </source>
</evidence>
<feature type="domain" description="Cullin family profile" evidence="7">
    <location>
        <begin position="450"/>
        <end position="658"/>
    </location>
</feature>
<dbReference type="InterPro" id="IPR014786">
    <property type="entry name" value="ANAPC2_C"/>
</dbReference>
<dbReference type="InterPro" id="IPR057975">
    <property type="entry name" value="TPR_ANAPC2"/>
</dbReference>
<dbReference type="InterPro" id="IPR044554">
    <property type="entry name" value="ANAPC2"/>
</dbReference>
<dbReference type="SMART" id="SM01013">
    <property type="entry name" value="APC2"/>
    <property type="match status" value="1"/>
</dbReference>
<dbReference type="GO" id="GO:0006511">
    <property type="term" value="P:ubiquitin-dependent protein catabolic process"/>
    <property type="evidence" value="ECO:0007669"/>
    <property type="project" value="InterPro"/>
</dbReference>
<organism evidence="8 9">
    <name type="scientific">Lachancea fermentati</name>
    <name type="common">Zygosaccharomyces fermentati</name>
    <dbReference type="NCBI Taxonomy" id="4955"/>
    <lineage>
        <taxon>Eukaryota</taxon>
        <taxon>Fungi</taxon>
        <taxon>Dikarya</taxon>
        <taxon>Ascomycota</taxon>
        <taxon>Saccharomycotina</taxon>
        <taxon>Saccharomycetes</taxon>
        <taxon>Saccharomycetales</taxon>
        <taxon>Saccharomycetaceae</taxon>
        <taxon>Lachancea</taxon>
    </lineage>
</organism>
<accession>A0A1G4MJY9</accession>